<feature type="region of interest" description="Disordered" evidence="2">
    <location>
        <begin position="430"/>
        <end position="483"/>
    </location>
</feature>
<evidence type="ECO:0000256" key="1">
    <source>
        <dbReference type="PROSITE-ProRule" id="PRU00042"/>
    </source>
</evidence>
<feature type="domain" description="C2H2-type" evidence="3">
    <location>
        <begin position="503"/>
        <end position="530"/>
    </location>
</feature>
<dbReference type="InterPro" id="IPR013087">
    <property type="entry name" value="Znf_C2H2_type"/>
</dbReference>
<proteinExistence type="predicted"/>
<gene>
    <name evidence="4" type="ORF">ILUMI_07427</name>
</gene>
<evidence type="ECO:0000313" key="4">
    <source>
        <dbReference type="EMBL" id="KAF2898745.1"/>
    </source>
</evidence>
<keyword evidence="1" id="KW-0479">Metal-binding</keyword>
<feature type="region of interest" description="Disordered" evidence="2">
    <location>
        <begin position="87"/>
        <end position="108"/>
    </location>
</feature>
<feature type="compositionally biased region" description="Polar residues" evidence="2">
    <location>
        <begin position="468"/>
        <end position="479"/>
    </location>
</feature>
<feature type="compositionally biased region" description="Polar residues" evidence="2">
    <location>
        <begin position="210"/>
        <end position="219"/>
    </location>
</feature>
<dbReference type="PROSITE" id="PS50157">
    <property type="entry name" value="ZINC_FINGER_C2H2_2"/>
    <property type="match status" value="2"/>
</dbReference>
<feature type="compositionally biased region" description="Low complexity" evidence="2">
    <location>
        <begin position="89"/>
        <end position="101"/>
    </location>
</feature>
<dbReference type="Proteomes" id="UP000801492">
    <property type="component" value="Unassembled WGS sequence"/>
</dbReference>
<feature type="compositionally biased region" description="Basic and acidic residues" evidence="2">
    <location>
        <begin position="220"/>
        <end position="230"/>
    </location>
</feature>
<reference evidence="4" key="1">
    <citation type="submission" date="2019-08" db="EMBL/GenBank/DDBJ databases">
        <title>The genome of the North American firefly Photinus pyralis.</title>
        <authorList>
            <consortium name="Photinus pyralis genome working group"/>
            <person name="Fallon T.R."/>
            <person name="Sander Lower S.E."/>
            <person name="Weng J.-K."/>
        </authorList>
    </citation>
    <scope>NUCLEOTIDE SEQUENCE</scope>
    <source>
        <strain evidence="4">TRF0915ILg1</strain>
        <tissue evidence="4">Whole body</tissue>
    </source>
</reference>
<keyword evidence="1" id="KW-0863">Zinc-finger</keyword>
<name>A0A8K0D3H3_IGNLU</name>
<evidence type="ECO:0000313" key="5">
    <source>
        <dbReference type="Proteomes" id="UP000801492"/>
    </source>
</evidence>
<dbReference type="GO" id="GO:0008270">
    <property type="term" value="F:zinc ion binding"/>
    <property type="evidence" value="ECO:0007669"/>
    <property type="project" value="UniProtKB-KW"/>
</dbReference>
<keyword evidence="1" id="KW-0862">Zinc</keyword>
<evidence type="ECO:0000256" key="2">
    <source>
        <dbReference type="SAM" id="MobiDB-lite"/>
    </source>
</evidence>
<keyword evidence="5" id="KW-1185">Reference proteome</keyword>
<sequence>MVEFQTLNAVKNPIICTNCVDILCDAYNFKKKCLQIEEEIYQCILKNNIKDNSVGIDMVFKWCEQNIKTKHRDIADLNSSANETHILDNSQTQSNQSQTNHSHSEEDEDNFCSEILNEIIQTADNINNSENSLDANMRAFSKSVEDVITNSQAEDKSHLECDKTNAVYEISDDSSDESNCVQIISTVTSNKVSTTTEKISTPIQVKPIANSQKNHTSEINVKDKKQAEKECGKYKEIPKTSSYGRNLKPKGKLLEYINSKTMQYTNKRQRRKINQSLKKKQKKSKRFHHITSSETNNLIQKGTNSKANMPSNVDSEISAETEDVNTVINPAIIDWNINEDIKTENIDIKEEEFLCIAECQEVSKPILYSQPKNVEVLQTSVNEEANSLNLNSQPQYVNIIAGMSCYLEDFSEFENRYSQYAINTSCSERLDDSSDSSFASKNTSKKVSEYSNENEHILDKGHRLRPAHQTNSENKASEFTSKRNKYVKSKHMTKTKLKKQIRLKCETCTFTTTFKSLMIQHRRKHQNETSTTHRAYICESCNVKTSGVFLTHMFNHGQQKCYSCDFKELDIQTLYKHMLEKHPNLFSFRCILCKSTNSKKSKVKSFKCSKCYKVFSKRSQLYCHVCVVVSNEPEHSYAVLPK</sequence>
<dbReference type="EMBL" id="VTPC01003290">
    <property type="protein sequence ID" value="KAF2898745.1"/>
    <property type="molecule type" value="Genomic_DNA"/>
</dbReference>
<feature type="region of interest" description="Disordered" evidence="2">
    <location>
        <begin position="210"/>
        <end position="230"/>
    </location>
</feature>
<comment type="caution">
    <text evidence="4">The sequence shown here is derived from an EMBL/GenBank/DDBJ whole genome shotgun (WGS) entry which is preliminary data.</text>
</comment>
<evidence type="ECO:0000259" key="3">
    <source>
        <dbReference type="PROSITE" id="PS50157"/>
    </source>
</evidence>
<accession>A0A8K0D3H3</accession>
<dbReference type="SMART" id="SM00355">
    <property type="entry name" value="ZnF_C2H2"/>
    <property type="match status" value="3"/>
</dbReference>
<organism evidence="4 5">
    <name type="scientific">Ignelater luminosus</name>
    <name type="common">Cucubano</name>
    <name type="synonym">Pyrophorus luminosus</name>
    <dbReference type="NCBI Taxonomy" id="2038154"/>
    <lineage>
        <taxon>Eukaryota</taxon>
        <taxon>Metazoa</taxon>
        <taxon>Ecdysozoa</taxon>
        <taxon>Arthropoda</taxon>
        <taxon>Hexapoda</taxon>
        <taxon>Insecta</taxon>
        <taxon>Pterygota</taxon>
        <taxon>Neoptera</taxon>
        <taxon>Endopterygota</taxon>
        <taxon>Coleoptera</taxon>
        <taxon>Polyphaga</taxon>
        <taxon>Elateriformia</taxon>
        <taxon>Elateroidea</taxon>
        <taxon>Elateridae</taxon>
        <taxon>Agrypninae</taxon>
        <taxon>Pyrophorini</taxon>
        <taxon>Ignelater</taxon>
    </lineage>
</organism>
<feature type="domain" description="C2H2-type" evidence="3">
    <location>
        <begin position="606"/>
        <end position="633"/>
    </location>
</feature>
<dbReference type="AlphaFoldDB" id="A0A8K0D3H3"/>
<dbReference type="OrthoDB" id="10677150at2759"/>
<protein>
    <recommendedName>
        <fullName evidence="3">C2H2-type domain-containing protein</fullName>
    </recommendedName>
</protein>